<dbReference type="EMBL" id="CP058561">
    <property type="protein sequence ID" value="QUH29081.1"/>
    <property type="molecule type" value="Genomic_DNA"/>
</dbReference>
<dbReference type="Proteomes" id="UP000677305">
    <property type="component" value="Chromosome"/>
</dbReference>
<keyword evidence="5 7" id="KW-1133">Transmembrane helix</keyword>
<evidence type="ECO:0000256" key="5">
    <source>
        <dbReference type="ARBA" id="ARBA00022989"/>
    </source>
</evidence>
<dbReference type="GO" id="GO:0005886">
    <property type="term" value="C:plasma membrane"/>
    <property type="evidence" value="ECO:0007669"/>
    <property type="project" value="TreeGrafter"/>
</dbReference>
<dbReference type="InterPro" id="IPR029044">
    <property type="entry name" value="Nucleotide-diphossugar_trans"/>
</dbReference>
<name>A0A8J8SC55_9FIRM</name>
<protein>
    <submittedName>
        <fullName evidence="9">Glycosyltransferase family 2 protein</fullName>
    </submittedName>
</protein>
<keyword evidence="6 7" id="KW-0472">Membrane</keyword>
<evidence type="ECO:0000256" key="2">
    <source>
        <dbReference type="ARBA" id="ARBA00022676"/>
    </source>
</evidence>
<comment type="subcellular location">
    <subcellularLocation>
        <location evidence="1">Membrane</location>
        <topology evidence="1">Multi-pass membrane protein</topology>
    </subcellularLocation>
</comment>
<accession>A0A8J8SC55</accession>
<dbReference type="KEGG" id="vgu:HYG85_09165"/>
<organism evidence="9 10">
    <name type="scientific">Vallitalea guaymasensis</name>
    <dbReference type="NCBI Taxonomy" id="1185412"/>
    <lineage>
        <taxon>Bacteria</taxon>
        <taxon>Bacillati</taxon>
        <taxon>Bacillota</taxon>
        <taxon>Clostridia</taxon>
        <taxon>Lachnospirales</taxon>
        <taxon>Vallitaleaceae</taxon>
        <taxon>Vallitalea</taxon>
    </lineage>
</organism>
<feature type="transmembrane region" description="Helical" evidence="7">
    <location>
        <begin position="226"/>
        <end position="248"/>
    </location>
</feature>
<dbReference type="PANTHER" id="PTHR48090">
    <property type="entry name" value="UNDECAPRENYL-PHOSPHATE 4-DEOXY-4-FORMAMIDO-L-ARABINOSE TRANSFERASE-RELATED"/>
    <property type="match status" value="1"/>
</dbReference>
<feature type="domain" description="Glycosyltransferase 2-like" evidence="8">
    <location>
        <begin position="5"/>
        <end position="166"/>
    </location>
</feature>
<sequence length="315" mass="35971">MELAVVIPVYNEAQAICKNFAVIYDTFLQDDISCQYIIVDDGSSDTSWLEISKLQKEYSNVSAIRFARNFGKEMAICAGLDNIDAERYLIMDSDLQHPPKCVKDMLLLMDRSQVNIVDGVKQQRGKENFLYRFFAKGFYKILKNTTGLDLNDSSDFKLIDRSVVDTIRQFRESNLFFRGLIDWVGFERTNYFFTVEERVEGESSFSLFRLMKLAFNAILSHTSKPLYLTFFGGAIFLLFAVILGIQTLVNYFSGNAVSGFSTVILLILFTGSVIMLSLGMIGVYISRIYDEVKGRPRYIVSQNLSRGIKKDRKII</sequence>
<reference evidence="9 10" key="1">
    <citation type="submission" date="2020-07" db="EMBL/GenBank/DDBJ databases">
        <title>Vallitalea guaymasensis genome.</title>
        <authorList>
            <person name="Postec A."/>
        </authorList>
    </citation>
    <scope>NUCLEOTIDE SEQUENCE [LARGE SCALE GENOMIC DNA]</scope>
    <source>
        <strain evidence="9 10">Ra1766G1</strain>
    </source>
</reference>
<dbReference type="CDD" id="cd04187">
    <property type="entry name" value="DPM1_like_bac"/>
    <property type="match status" value="1"/>
</dbReference>
<feature type="transmembrane region" description="Helical" evidence="7">
    <location>
        <begin position="260"/>
        <end position="285"/>
    </location>
</feature>
<dbReference type="RefSeq" id="WP_212693218.1">
    <property type="nucleotide sequence ID" value="NZ_CP058561.1"/>
</dbReference>
<dbReference type="GO" id="GO:0016757">
    <property type="term" value="F:glycosyltransferase activity"/>
    <property type="evidence" value="ECO:0007669"/>
    <property type="project" value="UniProtKB-KW"/>
</dbReference>
<evidence type="ECO:0000259" key="8">
    <source>
        <dbReference type="Pfam" id="PF00535"/>
    </source>
</evidence>
<keyword evidence="3" id="KW-0808">Transferase</keyword>
<evidence type="ECO:0000313" key="9">
    <source>
        <dbReference type="EMBL" id="QUH29081.1"/>
    </source>
</evidence>
<evidence type="ECO:0000256" key="1">
    <source>
        <dbReference type="ARBA" id="ARBA00004141"/>
    </source>
</evidence>
<dbReference type="InterPro" id="IPR050256">
    <property type="entry name" value="Glycosyltransferase_2"/>
</dbReference>
<dbReference type="Gene3D" id="3.90.550.10">
    <property type="entry name" value="Spore Coat Polysaccharide Biosynthesis Protein SpsA, Chain A"/>
    <property type="match status" value="1"/>
</dbReference>
<evidence type="ECO:0000256" key="6">
    <source>
        <dbReference type="ARBA" id="ARBA00023136"/>
    </source>
</evidence>
<evidence type="ECO:0000256" key="3">
    <source>
        <dbReference type="ARBA" id="ARBA00022679"/>
    </source>
</evidence>
<keyword evidence="2" id="KW-0328">Glycosyltransferase</keyword>
<dbReference type="AlphaFoldDB" id="A0A8J8SC55"/>
<dbReference type="SUPFAM" id="SSF53448">
    <property type="entry name" value="Nucleotide-diphospho-sugar transferases"/>
    <property type="match status" value="1"/>
</dbReference>
<evidence type="ECO:0000313" key="10">
    <source>
        <dbReference type="Proteomes" id="UP000677305"/>
    </source>
</evidence>
<dbReference type="InterPro" id="IPR001173">
    <property type="entry name" value="Glyco_trans_2-like"/>
</dbReference>
<evidence type="ECO:0000256" key="7">
    <source>
        <dbReference type="SAM" id="Phobius"/>
    </source>
</evidence>
<gene>
    <name evidence="9" type="ORF">HYG85_09165</name>
</gene>
<proteinExistence type="predicted"/>
<dbReference type="Pfam" id="PF00535">
    <property type="entry name" value="Glycos_transf_2"/>
    <property type="match status" value="1"/>
</dbReference>
<keyword evidence="4 7" id="KW-0812">Transmembrane</keyword>
<keyword evidence="10" id="KW-1185">Reference proteome</keyword>
<evidence type="ECO:0000256" key="4">
    <source>
        <dbReference type="ARBA" id="ARBA00022692"/>
    </source>
</evidence>
<dbReference type="PANTHER" id="PTHR48090:SF1">
    <property type="entry name" value="PROPHAGE BACTOPRENOL GLUCOSYL TRANSFERASE HOMOLOG"/>
    <property type="match status" value="1"/>
</dbReference>